<accession>A0ABD6B3Z7</accession>
<dbReference type="SUPFAM" id="SSF46785">
    <property type="entry name" value="Winged helix' DNA-binding domain"/>
    <property type="match status" value="1"/>
</dbReference>
<sequence>MAVSPEHRDRDEVEFEVLAALADRAEEGMSVLELRAAVDADIDRLEPALGDLKDAGLIEVESNGDGVVLYPADGVVADPEDLDDEGPSVLEIIRDRFGF</sequence>
<evidence type="ECO:0000313" key="1">
    <source>
        <dbReference type="EMBL" id="MFD1525458.1"/>
    </source>
</evidence>
<dbReference type="Proteomes" id="UP001597111">
    <property type="component" value="Unassembled WGS sequence"/>
</dbReference>
<dbReference type="InterPro" id="IPR036390">
    <property type="entry name" value="WH_DNA-bd_sf"/>
</dbReference>
<dbReference type="InterPro" id="IPR045490">
    <property type="entry name" value="DUF6432"/>
</dbReference>
<proteinExistence type="predicted"/>
<evidence type="ECO:0000313" key="2">
    <source>
        <dbReference type="Proteomes" id="UP001597111"/>
    </source>
</evidence>
<dbReference type="AlphaFoldDB" id="A0ABD6B3Z7"/>
<name>A0ABD6B3Z7_9EURY</name>
<comment type="caution">
    <text evidence="1">The sequence shown here is derived from an EMBL/GenBank/DDBJ whole genome shotgun (WGS) entry which is preliminary data.</text>
</comment>
<reference evidence="1 2" key="1">
    <citation type="journal article" date="2019" name="Int. J. Syst. Evol. Microbiol.">
        <title>The Global Catalogue of Microorganisms (GCM) 10K type strain sequencing project: providing services to taxonomists for standard genome sequencing and annotation.</title>
        <authorList>
            <consortium name="The Broad Institute Genomics Platform"/>
            <consortium name="The Broad Institute Genome Sequencing Center for Infectious Disease"/>
            <person name="Wu L."/>
            <person name="Ma J."/>
        </authorList>
    </citation>
    <scope>NUCLEOTIDE SEQUENCE [LARGE SCALE GENOMIC DNA]</scope>
    <source>
        <strain evidence="1 2">CGMCC 1.12285</strain>
    </source>
</reference>
<dbReference type="EMBL" id="JBHUDH010000033">
    <property type="protein sequence ID" value="MFD1525458.1"/>
    <property type="molecule type" value="Genomic_DNA"/>
</dbReference>
<keyword evidence="2" id="KW-1185">Reference proteome</keyword>
<gene>
    <name evidence="1" type="ORF">ACFR9S_03965</name>
</gene>
<protein>
    <submittedName>
        <fullName evidence="1">DUF6432 family protein</fullName>
    </submittedName>
</protein>
<dbReference type="RefSeq" id="WP_379731510.1">
    <property type="nucleotide sequence ID" value="NZ_JBHSWZ010000100.1"/>
</dbReference>
<dbReference type="Pfam" id="PF20024">
    <property type="entry name" value="DUF6432"/>
    <property type="match status" value="1"/>
</dbReference>
<organism evidence="1 2">
    <name type="scientific">Halolamina salina</name>
    <dbReference type="NCBI Taxonomy" id="1220023"/>
    <lineage>
        <taxon>Archaea</taxon>
        <taxon>Methanobacteriati</taxon>
        <taxon>Methanobacteriota</taxon>
        <taxon>Stenosarchaea group</taxon>
        <taxon>Halobacteria</taxon>
        <taxon>Halobacteriales</taxon>
        <taxon>Haloferacaceae</taxon>
    </lineage>
</organism>